<evidence type="ECO:0000313" key="3">
    <source>
        <dbReference type="EMBL" id="MBX0303204.1"/>
    </source>
</evidence>
<dbReference type="PANTHER" id="PTHR43767:SF1">
    <property type="entry name" value="NONRIBOSOMAL PEPTIDE SYNTHASE PES1 (EUROFUNG)-RELATED"/>
    <property type="match status" value="1"/>
</dbReference>
<dbReference type="InterPro" id="IPR042099">
    <property type="entry name" value="ANL_N_sf"/>
</dbReference>
<feature type="domain" description="AMP-dependent synthetase/ligase" evidence="1">
    <location>
        <begin position="14"/>
        <end position="363"/>
    </location>
</feature>
<protein>
    <submittedName>
        <fullName evidence="3">AMP-binding protein</fullName>
    </submittedName>
</protein>
<proteinExistence type="predicted"/>
<dbReference type="PROSITE" id="PS00455">
    <property type="entry name" value="AMP_BINDING"/>
    <property type="match status" value="1"/>
</dbReference>
<evidence type="ECO:0000259" key="2">
    <source>
        <dbReference type="Pfam" id="PF13193"/>
    </source>
</evidence>
<dbReference type="SUPFAM" id="SSF56801">
    <property type="entry name" value="Acetyl-CoA synthetase-like"/>
    <property type="match status" value="1"/>
</dbReference>
<comment type="caution">
    <text evidence="3">The sequence shown here is derived from an EMBL/GenBank/DDBJ whole genome shotgun (WGS) entry which is preliminary data.</text>
</comment>
<name>A0A8J7YHP3_9EURY</name>
<gene>
    <name evidence="3" type="ORF">EGD98_05900</name>
</gene>
<dbReference type="EMBL" id="RKLQ01000001">
    <property type="protein sequence ID" value="MBX0303204.1"/>
    <property type="molecule type" value="Genomic_DNA"/>
</dbReference>
<organism evidence="3 4">
    <name type="scientific">Haloarcula salinisoli</name>
    <dbReference type="NCBI Taxonomy" id="2487746"/>
    <lineage>
        <taxon>Archaea</taxon>
        <taxon>Methanobacteriati</taxon>
        <taxon>Methanobacteriota</taxon>
        <taxon>Stenosarchaea group</taxon>
        <taxon>Halobacteria</taxon>
        <taxon>Halobacteriales</taxon>
        <taxon>Haloarculaceae</taxon>
        <taxon>Haloarcula</taxon>
    </lineage>
</organism>
<evidence type="ECO:0000313" key="4">
    <source>
        <dbReference type="Proteomes" id="UP000783863"/>
    </source>
</evidence>
<dbReference type="PANTHER" id="PTHR43767">
    <property type="entry name" value="LONG-CHAIN-FATTY-ACID--COA LIGASE"/>
    <property type="match status" value="1"/>
</dbReference>
<dbReference type="InterPro" id="IPR045851">
    <property type="entry name" value="AMP-bd_C_sf"/>
</dbReference>
<reference evidence="3" key="1">
    <citation type="submission" date="2021-06" db="EMBL/GenBank/DDBJ databases">
        <title>Halomicroarcula sp. F24A a new haloarchaeum isolated from saline soil.</title>
        <authorList>
            <person name="Duran-Viseras A."/>
            <person name="Sanchez-Porro C."/>
            <person name="Ventosa A."/>
        </authorList>
    </citation>
    <scope>NUCLEOTIDE SEQUENCE</scope>
    <source>
        <strain evidence="3">F24A</strain>
    </source>
</reference>
<dbReference type="GO" id="GO:0016878">
    <property type="term" value="F:acid-thiol ligase activity"/>
    <property type="evidence" value="ECO:0007669"/>
    <property type="project" value="UniProtKB-ARBA"/>
</dbReference>
<feature type="domain" description="AMP-binding enzyme C-terminal" evidence="2">
    <location>
        <begin position="419"/>
        <end position="482"/>
    </location>
</feature>
<dbReference type="Proteomes" id="UP000783863">
    <property type="component" value="Unassembled WGS sequence"/>
</dbReference>
<dbReference type="AlphaFoldDB" id="A0A8J7YHP3"/>
<dbReference type="RefSeq" id="WP_220587420.1">
    <property type="nucleotide sequence ID" value="NZ_RKLQ01000001.1"/>
</dbReference>
<sequence>MREPVDWPTQDLVAHRAGTTPERTAIVDADSGGERTYRELDAAVDSVAAAFDAVCASAGGRVAALVDTRPAVAELLYAALRTGRTFVPLNVDLDADTLAAQLDRVDAGLLVCERETESLADEIADCSVVSVDEPASAAVEPLDHQAPTADVTPAELSRETTALMLFTSGTTSEPKGVRLTLGNLVASATASAFRLGVLPSDRWLVCLPTYHMGGLAPFLRSALYGTAVVVQRQFEPAETARVVDEHDVTGVSLVPTMGKRLVDTGWAPHDGLRAVLLGGGPADPDLIERALARDIPVCPTYGMTETASQIATALPATAGEYRDTVGQPLVNTTVTVVADGEPCGPGEIGELVVEGPTVTPGYLDADATEAAFGEYGFHTGDRGYRDEDGRLWVVGRADDRIVTGGENVEAGVVAATIRDFPGVEDAAVVGLPDEEWGQRVVALVAGDTDPEEVRAHCRAELAPYEVPKTVRVVDALPRTPSGTVDRDAVRNRLQERYDSGS</sequence>
<accession>A0A8J7YHP3</accession>
<dbReference type="InterPro" id="IPR020845">
    <property type="entry name" value="AMP-binding_CS"/>
</dbReference>
<dbReference type="InterPro" id="IPR025110">
    <property type="entry name" value="AMP-bd_C"/>
</dbReference>
<dbReference type="InterPro" id="IPR050237">
    <property type="entry name" value="ATP-dep_AMP-bd_enzyme"/>
</dbReference>
<dbReference type="Gene3D" id="3.30.300.30">
    <property type="match status" value="1"/>
</dbReference>
<dbReference type="Pfam" id="PF13193">
    <property type="entry name" value="AMP-binding_C"/>
    <property type="match status" value="1"/>
</dbReference>
<dbReference type="Pfam" id="PF00501">
    <property type="entry name" value="AMP-binding"/>
    <property type="match status" value="1"/>
</dbReference>
<dbReference type="Gene3D" id="3.40.50.12780">
    <property type="entry name" value="N-terminal domain of ligase-like"/>
    <property type="match status" value="1"/>
</dbReference>
<dbReference type="InterPro" id="IPR000873">
    <property type="entry name" value="AMP-dep_synth/lig_dom"/>
</dbReference>
<keyword evidence="4" id="KW-1185">Reference proteome</keyword>
<evidence type="ECO:0000259" key="1">
    <source>
        <dbReference type="Pfam" id="PF00501"/>
    </source>
</evidence>